<gene>
    <name evidence="4" type="ORF">ACFQ3L_02485</name>
</gene>
<dbReference type="EC" id="2.3.1.-" evidence="4"/>
<dbReference type="Proteomes" id="UP001597249">
    <property type="component" value="Unassembled WGS sequence"/>
</dbReference>
<organism evidence="4 5">
    <name type="scientific">Lacticaseibacillus jixianensis</name>
    <dbReference type="NCBI Taxonomy" id="2486012"/>
    <lineage>
        <taxon>Bacteria</taxon>
        <taxon>Bacillati</taxon>
        <taxon>Bacillota</taxon>
        <taxon>Bacilli</taxon>
        <taxon>Lactobacillales</taxon>
        <taxon>Lactobacillaceae</taxon>
        <taxon>Lacticaseibacillus</taxon>
    </lineage>
</organism>
<name>A0ABW4B807_9LACO</name>
<evidence type="ECO:0000256" key="1">
    <source>
        <dbReference type="ARBA" id="ARBA00022679"/>
    </source>
</evidence>
<evidence type="ECO:0000259" key="3">
    <source>
        <dbReference type="PROSITE" id="PS51186"/>
    </source>
</evidence>
<dbReference type="SUPFAM" id="SSF55729">
    <property type="entry name" value="Acyl-CoA N-acyltransferases (Nat)"/>
    <property type="match status" value="1"/>
</dbReference>
<accession>A0ABW4B807</accession>
<feature type="domain" description="N-acetyltransferase" evidence="3">
    <location>
        <begin position="156"/>
        <end position="300"/>
    </location>
</feature>
<protein>
    <submittedName>
        <fullName evidence="4">GNAT family N-acetyltransferase</fullName>
        <ecNumber evidence="4">2.3.1.-</ecNumber>
    </submittedName>
</protein>
<feature type="domain" description="N-acetyltransferase" evidence="3">
    <location>
        <begin position="4"/>
        <end position="162"/>
    </location>
</feature>
<dbReference type="RefSeq" id="WP_125586861.1">
    <property type="nucleotide sequence ID" value="NZ_JBHTMO010000005.1"/>
</dbReference>
<dbReference type="CDD" id="cd04301">
    <property type="entry name" value="NAT_SF"/>
    <property type="match status" value="2"/>
</dbReference>
<dbReference type="PROSITE" id="PS51186">
    <property type="entry name" value="GNAT"/>
    <property type="match status" value="2"/>
</dbReference>
<sequence length="300" mass="32934">MQITQVPTLTKAQTAAAKALIKTTQAADGTHRDPYLENDFNFDQTMPAFFLAETAGQLIGLLTLYADDAPGPDGVVDINIHVLPDFRRQGVATALWQAARKVLQTAGQLKCEYATEAAFLTSHPQFLEQTQLVKDPTSEIGLIAPAGSGKATDDVLTVAPLTSSDIETLLPLYMEAFADESGTDESQARRYLEVARTDPAVASFVCHYQGQPIGYCAVDLDDYDYFYGLFIAKDYRNQGFGSRFIQLMMGQLSTTRHKDFRLDVDSDNPAAYHVYCKAGFGPLTETCYLSAPTGRWALKD</sequence>
<keyword evidence="2 4" id="KW-0012">Acyltransferase</keyword>
<evidence type="ECO:0000313" key="4">
    <source>
        <dbReference type="EMBL" id="MFD1392455.1"/>
    </source>
</evidence>
<dbReference type="Pfam" id="PF00583">
    <property type="entry name" value="Acetyltransf_1"/>
    <property type="match status" value="2"/>
</dbReference>
<evidence type="ECO:0000313" key="5">
    <source>
        <dbReference type="Proteomes" id="UP001597249"/>
    </source>
</evidence>
<dbReference type="EMBL" id="JBHTMO010000005">
    <property type="protein sequence ID" value="MFD1392455.1"/>
    <property type="molecule type" value="Genomic_DNA"/>
</dbReference>
<dbReference type="GO" id="GO:0016746">
    <property type="term" value="F:acyltransferase activity"/>
    <property type="evidence" value="ECO:0007669"/>
    <property type="project" value="UniProtKB-KW"/>
</dbReference>
<dbReference type="PANTHER" id="PTHR43877">
    <property type="entry name" value="AMINOALKYLPHOSPHONATE N-ACETYLTRANSFERASE-RELATED-RELATED"/>
    <property type="match status" value="1"/>
</dbReference>
<keyword evidence="5" id="KW-1185">Reference proteome</keyword>
<proteinExistence type="predicted"/>
<keyword evidence="1 4" id="KW-0808">Transferase</keyword>
<dbReference type="InterPro" id="IPR050832">
    <property type="entry name" value="Bact_Acetyltransf"/>
</dbReference>
<comment type="caution">
    <text evidence="4">The sequence shown here is derived from an EMBL/GenBank/DDBJ whole genome shotgun (WGS) entry which is preliminary data.</text>
</comment>
<dbReference type="InterPro" id="IPR000182">
    <property type="entry name" value="GNAT_dom"/>
</dbReference>
<dbReference type="Gene3D" id="3.40.630.30">
    <property type="match status" value="2"/>
</dbReference>
<dbReference type="InterPro" id="IPR016181">
    <property type="entry name" value="Acyl_CoA_acyltransferase"/>
</dbReference>
<reference evidence="5" key="1">
    <citation type="journal article" date="2019" name="Int. J. Syst. Evol. Microbiol.">
        <title>The Global Catalogue of Microorganisms (GCM) 10K type strain sequencing project: providing services to taxonomists for standard genome sequencing and annotation.</title>
        <authorList>
            <consortium name="The Broad Institute Genomics Platform"/>
            <consortium name="The Broad Institute Genome Sequencing Center for Infectious Disease"/>
            <person name="Wu L."/>
            <person name="Ma J."/>
        </authorList>
    </citation>
    <scope>NUCLEOTIDE SEQUENCE [LARGE SCALE GENOMIC DNA]</scope>
    <source>
        <strain evidence="5">CCM 8911</strain>
    </source>
</reference>
<evidence type="ECO:0000256" key="2">
    <source>
        <dbReference type="ARBA" id="ARBA00023315"/>
    </source>
</evidence>